<dbReference type="AlphaFoldDB" id="A0A853IJV2"/>
<dbReference type="EMBL" id="JACCKB010000118">
    <property type="protein sequence ID" value="NYZ69667.1"/>
    <property type="molecule type" value="Genomic_DNA"/>
</dbReference>
<gene>
    <name evidence="1" type="ORF">H0A36_27000</name>
</gene>
<sequence>MIEIRETDKSDCYLLASRLRQQDLDELEALGSKPLDALLRGLNWGLECYTAWKNGKPIAMFGVAEQDGQAIPWLLGSAELENKGMALCKLGKKYINNWLNKYGYLTNAVSTKNTVAISWLEYLGATLGAFGVFGTNTFQIFSFSSSMSE</sequence>
<evidence type="ECO:0000313" key="2">
    <source>
        <dbReference type="Proteomes" id="UP000569732"/>
    </source>
</evidence>
<comment type="caution">
    <text evidence="1">The sequence shown here is derived from an EMBL/GenBank/DDBJ whole genome shotgun (WGS) entry which is preliminary data.</text>
</comment>
<reference evidence="1 2" key="1">
    <citation type="submission" date="2020-07" db="EMBL/GenBank/DDBJ databases">
        <title>Endozoicomonas sp. nov., isolated from sediment.</title>
        <authorList>
            <person name="Gu T."/>
        </authorList>
    </citation>
    <scope>NUCLEOTIDE SEQUENCE [LARGE SCALE GENOMIC DNA]</scope>
    <source>
        <strain evidence="1 2">SM1973</strain>
    </source>
</reference>
<accession>A0A853IJV2</accession>
<keyword evidence="2" id="KW-1185">Reference proteome</keyword>
<dbReference type="Proteomes" id="UP000569732">
    <property type="component" value="Unassembled WGS sequence"/>
</dbReference>
<evidence type="ECO:0008006" key="3">
    <source>
        <dbReference type="Google" id="ProtNLM"/>
    </source>
</evidence>
<evidence type="ECO:0000313" key="1">
    <source>
        <dbReference type="EMBL" id="NYZ69667.1"/>
    </source>
</evidence>
<proteinExistence type="predicted"/>
<organism evidence="1 2">
    <name type="scientific">Spartinivicinus marinus</name>
    <dbReference type="NCBI Taxonomy" id="2994442"/>
    <lineage>
        <taxon>Bacteria</taxon>
        <taxon>Pseudomonadati</taxon>
        <taxon>Pseudomonadota</taxon>
        <taxon>Gammaproteobacteria</taxon>
        <taxon>Oceanospirillales</taxon>
        <taxon>Zooshikellaceae</taxon>
        <taxon>Spartinivicinus</taxon>
    </lineage>
</organism>
<dbReference type="RefSeq" id="WP_180571647.1">
    <property type="nucleotide sequence ID" value="NZ_JACCKB010000118.1"/>
</dbReference>
<protein>
    <recommendedName>
        <fullName evidence="3">N-acetyltransferase domain-containing protein</fullName>
    </recommendedName>
</protein>
<name>A0A853IJV2_9GAMM</name>